<feature type="domain" description="DOT1" evidence="3">
    <location>
        <begin position="251"/>
        <end position="367"/>
    </location>
</feature>
<dbReference type="EMBL" id="MDYQ01000419">
    <property type="protein sequence ID" value="PRP75053.1"/>
    <property type="molecule type" value="Genomic_DNA"/>
</dbReference>
<keyword evidence="1" id="KW-0175">Coiled coil</keyword>
<reference evidence="4 5" key="1">
    <citation type="journal article" date="2018" name="Genome Biol. Evol.">
        <title>Multiple Roots of Fruiting Body Formation in Amoebozoa.</title>
        <authorList>
            <person name="Hillmann F."/>
            <person name="Forbes G."/>
            <person name="Novohradska S."/>
            <person name="Ferling I."/>
            <person name="Riege K."/>
            <person name="Groth M."/>
            <person name="Westermann M."/>
            <person name="Marz M."/>
            <person name="Spaller T."/>
            <person name="Winckler T."/>
            <person name="Schaap P."/>
            <person name="Glockner G."/>
        </authorList>
    </citation>
    <scope>NUCLEOTIDE SEQUENCE [LARGE SCALE GENOMIC DNA]</scope>
    <source>
        <strain evidence="4 5">Jena</strain>
    </source>
</reference>
<protein>
    <recommendedName>
        <fullName evidence="3">DOT1 domain-containing protein</fullName>
    </recommendedName>
</protein>
<evidence type="ECO:0000256" key="2">
    <source>
        <dbReference type="SAM" id="MobiDB-lite"/>
    </source>
</evidence>
<dbReference type="InParanoid" id="A0A2P6MTM3"/>
<evidence type="ECO:0000256" key="1">
    <source>
        <dbReference type="SAM" id="Coils"/>
    </source>
</evidence>
<sequence>MLVRSGRAFGKFWKYSTSFARDGPNLSLSDLTGYDSGLITIPSQTIQFLVEITAFMTRRADLQSIKSGCLHSEIMERPMREQFLELSFRKECHRCSLELLEAKFEESQEKLASALKERDEWKTKAILLEQRLQSKEDKEEIDLFSMANQQLEEAMKRDQDVKRVVDVTSPSKGEVQNKERENDDGGREKNNREGEEEKKILSKAYGIIKQRTDLFFGVDKELDDILFTTEGKRISTAGVTFAQTPSSVSPGYGEISMNSFTRIISVLKEVGLEMSRESIFLDIGSGYGKCVVHAKVEGAVKRSIGIEYVASRHFKAIDSLKEIKQRIPEEMWDTLEFHSGDATEERFRRQMNEATHIYCYDYIFNPSTHQINQASACQALICFSAPSKLFRFGGKSFRLARRVSINTTGKQHFTAFIYRKRTDEDGDISSEEGEE</sequence>
<gene>
    <name evidence="4" type="ORF">PROFUN_03889</name>
</gene>
<comment type="caution">
    <text evidence="4">The sequence shown here is derived from an EMBL/GenBank/DDBJ whole genome shotgun (WGS) entry which is preliminary data.</text>
</comment>
<evidence type="ECO:0000313" key="5">
    <source>
        <dbReference type="Proteomes" id="UP000241769"/>
    </source>
</evidence>
<accession>A0A2P6MTM3</accession>
<dbReference type="InterPro" id="IPR029063">
    <property type="entry name" value="SAM-dependent_MTases_sf"/>
</dbReference>
<dbReference type="Proteomes" id="UP000241769">
    <property type="component" value="Unassembled WGS sequence"/>
</dbReference>
<evidence type="ECO:0000313" key="4">
    <source>
        <dbReference type="EMBL" id="PRP75053.1"/>
    </source>
</evidence>
<dbReference type="InterPro" id="IPR025789">
    <property type="entry name" value="DOT1_dom"/>
</dbReference>
<feature type="region of interest" description="Disordered" evidence="2">
    <location>
        <begin position="166"/>
        <end position="196"/>
    </location>
</feature>
<dbReference type="GO" id="GO:0031151">
    <property type="term" value="F:histone H3K79 methyltransferase activity"/>
    <property type="evidence" value="ECO:0007669"/>
    <property type="project" value="InterPro"/>
</dbReference>
<dbReference type="OrthoDB" id="496516at2759"/>
<feature type="coiled-coil region" evidence="1">
    <location>
        <begin position="97"/>
        <end position="138"/>
    </location>
</feature>
<proteinExistence type="predicted"/>
<evidence type="ECO:0000259" key="3">
    <source>
        <dbReference type="Pfam" id="PF08123"/>
    </source>
</evidence>
<name>A0A2P6MTM3_9EUKA</name>
<dbReference type="AlphaFoldDB" id="A0A2P6MTM3"/>
<dbReference type="Gene3D" id="3.40.50.150">
    <property type="entry name" value="Vaccinia Virus protein VP39"/>
    <property type="match status" value="1"/>
</dbReference>
<organism evidence="4 5">
    <name type="scientific">Planoprotostelium fungivorum</name>
    <dbReference type="NCBI Taxonomy" id="1890364"/>
    <lineage>
        <taxon>Eukaryota</taxon>
        <taxon>Amoebozoa</taxon>
        <taxon>Evosea</taxon>
        <taxon>Variosea</taxon>
        <taxon>Cavosteliida</taxon>
        <taxon>Cavosteliaceae</taxon>
        <taxon>Planoprotostelium</taxon>
    </lineage>
</organism>
<dbReference type="Pfam" id="PF08123">
    <property type="entry name" value="DOT1"/>
    <property type="match status" value="1"/>
</dbReference>
<dbReference type="SUPFAM" id="SSF53335">
    <property type="entry name" value="S-adenosyl-L-methionine-dependent methyltransferases"/>
    <property type="match status" value="1"/>
</dbReference>
<feature type="compositionally biased region" description="Basic and acidic residues" evidence="2">
    <location>
        <begin position="175"/>
        <end position="196"/>
    </location>
</feature>
<keyword evidence="5" id="KW-1185">Reference proteome</keyword>